<dbReference type="KEGG" id="ajp:AMJAP_2541"/>
<organism evidence="1 2">
    <name type="scientific">Amphritea japonica ATCC BAA-1530</name>
    <dbReference type="NCBI Taxonomy" id="1278309"/>
    <lineage>
        <taxon>Bacteria</taxon>
        <taxon>Pseudomonadati</taxon>
        <taxon>Pseudomonadota</taxon>
        <taxon>Gammaproteobacteria</taxon>
        <taxon>Oceanospirillales</taxon>
        <taxon>Oceanospirillaceae</taxon>
        <taxon>Amphritea</taxon>
    </lineage>
</organism>
<evidence type="ECO:0000313" key="2">
    <source>
        <dbReference type="Proteomes" id="UP000595663"/>
    </source>
</evidence>
<evidence type="ECO:0000313" key="1">
    <source>
        <dbReference type="EMBL" id="BBB27129.1"/>
    </source>
</evidence>
<name>A0A7R6P717_9GAMM</name>
<dbReference type="OrthoDB" id="6121039at2"/>
<accession>A0A7R6P717</accession>
<proteinExistence type="predicted"/>
<dbReference type="Proteomes" id="UP000595663">
    <property type="component" value="Chromosome"/>
</dbReference>
<dbReference type="AlphaFoldDB" id="A0A7R6P717"/>
<reference evidence="1 2" key="1">
    <citation type="journal article" date="2008" name="Int. J. Syst. Evol. Microbiol.">
        <title>Amphritea japonica sp. nov. and Amphritea balenae sp. nov., isolated from the sediment adjacent to sperm whale carcasses off Kagoshima, Japan.</title>
        <authorList>
            <person name="Miyazaki M."/>
            <person name="Nogi Y."/>
            <person name="Fujiwara Y."/>
            <person name="Kawato M."/>
            <person name="Nagahama T."/>
            <person name="Kubokawa K."/>
            <person name="Horikoshi K."/>
        </authorList>
    </citation>
    <scope>NUCLEOTIDE SEQUENCE [LARGE SCALE GENOMIC DNA]</scope>
    <source>
        <strain evidence="1 2">ATCC BAA-1530</strain>
    </source>
</reference>
<keyword evidence="2" id="KW-1185">Reference proteome</keyword>
<sequence>MKYLIQLLTISFLLQPIPLLADKTRQNLHNIPQYEVIDDSYQVCLSEQLYRQLLNFSLYGVGKPPTEGCFKANSGAKAIILQCPESDIILCQFRLESGGTNTIEVWASKVMLREIE</sequence>
<protein>
    <submittedName>
        <fullName evidence="1">Uncharacterized protein</fullName>
    </submittedName>
</protein>
<gene>
    <name evidence="1" type="ORF">AMJAP_2541</name>
</gene>
<dbReference type="EMBL" id="AP014545">
    <property type="protein sequence ID" value="BBB27129.1"/>
    <property type="molecule type" value="Genomic_DNA"/>
</dbReference>
<dbReference type="RefSeq" id="WP_019620061.1">
    <property type="nucleotide sequence ID" value="NZ_AP014545.1"/>
</dbReference>